<evidence type="ECO:0000313" key="13">
    <source>
        <dbReference type="RefSeq" id="XP_019613580.1"/>
    </source>
</evidence>
<evidence type="ECO:0000256" key="5">
    <source>
        <dbReference type="ARBA" id="ARBA00022737"/>
    </source>
</evidence>
<evidence type="ECO:0000256" key="7">
    <source>
        <dbReference type="ARBA" id="ARBA00023180"/>
    </source>
</evidence>
<feature type="compositionally biased region" description="Polar residues" evidence="9">
    <location>
        <begin position="437"/>
        <end position="485"/>
    </location>
</feature>
<protein>
    <submittedName>
        <fullName evidence="13">Tumor necrosis factor receptor superfamily member 1A-like</fullName>
    </submittedName>
</protein>
<organism evidence="12 13">
    <name type="scientific">Branchiostoma belcheri</name>
    <name type="common">Amphioxus</name>
    <dbReference type="NCBI Taxonomy" id="7741"/>
    <lineage>
        <taxon>Eukaryota</taxon>
        <taxon>Metazoa</taxon>
        <taxon>Chordata</taxon>
        <taxon>Cephalochordata</taxon>
        <taxon>Leptocardii</taxon>
        <taxon>Amphioxiformes</taxon>
        <taxon>Branchiostomatidae</taxon>
        <taxon>Branchiostoma</taxon>
    </lineage>
</organism>
<comment type="subcellular location">
    <subcellularLocation>
        <location evidence="1">Secreted</location>
    </subcellularLocation>
</comment>
<evidence type="ECO:0000256" key="4">
    <source>
        <dbReference type="ARBA" id="ARBA00022729"/>
    </source>
</evidence>
<keyword evidence="10" id="KW-0472">Membrane</keyword>
<reference evidence="13" key="1">
    <citation type="submission" date="2025-08" db="UniProtKB">
        <authorList>
            <consortium name="RefSeq"/>
        </authorList>
    </citation>
    <scope>IDENTIFICATION</scope>
    <source>
        <tissue evidence="13">Gonad</tissue>
    </source>
</reference>
<dbReference type="InterPro" id="IPR001368">
    <property type="entry name" value="TNFR/NGFR_Cys_rich_reg"/>
</dbReference>
<evidence type="ECO:0000256" key="3">
    <source>
        <dbReference type="ARBA" id="ARBA00022703"/>
    </source>
</evidence>
<keyword evidence="2" id="KW-0964">Secreted</keyword>
<keyword evidence="3" id="KW-0053">Apoptosis</keyword>
<feature type="non-terminal residue" evidence="13">
    <location>
        <position position="507"/>
    </location>
</feature>
<evidence type="ECO:0000256" key="8">
    <source>
        <dbReference type="PROSITE-ProRule" id="PRU00206"/>
    </source>
</evidence>
<comment type="caution">
    <text evidence="8">Lacks conserved residue(s) required for the propagation of feature annotation.</text>
</comment>
<dbReference type="Pfam" id="PF00020">
    <property type="entry name" value="TNFR_c6"/>
    <property type="match status" value="1"/>
</dbReference>
<keyword evidence="10" id="KW-0812">Transmembrane</keyword>
<dbReference type="AlphaFoldDB" id="A0A6P4XAW1"/>
<sequence>MLFQTTGADNTPDFCPTEHTYPHPSIPGLTCELCPAGHYVEDHCTPGSTQSRCLVCPDNKYQPCPSSNLRCHSCSDCSAAWLDGRSAPPIQPCSKTQNNICQCPQDRFWSLVEPGCKVKTPCGPGQGVAHQATYKSDTVCIRCQDGFYSNETSLVQVCGECSRCEEEGLETREPCNTTSNAVCSTPPSVGTLPSTSLQNKKGLKWWETTLIVITAVVGLLLAGGGISVLVRKKRRRNTTANRAVPAAVTYNAANGAVYTAVPPVPQNAAIHHAAVPPASQNGAVPRAAVSPAHQNGVIPHAAVPPASQNGTVPHAAVPPASQNDAVPRPSSNGVVTGAAITPPLANRSVPAAVPPPSTVRAVYAAAYNGTTSPQSQDNCGPVGQPSSVVIGQPSSVVIGQPSSAVIGQPNSSLIAQPRSAASYATAQPNSAVQQIQFESGPTGPQTRSATGDQPQRSVIAEQPNSGAESGEPSTTFTACQPSSAVPSAGPIELHNENMEQETAPRGA</sequence>
<feature type="disulfide bond" evidence="8">
    <location>
        <begin position="143"/>
        <end position="158"/>
    </location>
</feature>
<dbReference type="InterPro" id="IPR052459">
    <property type="entry name" value="TNFRSF_decoy_receptor"/>
</dbReference>
<dbReference type="SMART" id="SM00208">
    <property type="entry name" value="TNFR"/>
    <property type="match status" value="4"/>
</dbReference>
<keyword evidence="5" id="KW-0677">Repeat</keyword>
<evidence type="ECO:0000256" key="1">
    <source>
        <dbReference type="ARBA" id="ARBA00004613"/>
    </source>
</evidence>
<evidence type="ECO:0000256" key="10">
    <source>
        <dbReference type="SAM" id="Phobius"/>
    </source>
</evidence>
<gene>
    <name evidence="13" type="primary">LOC109461640</name>
</gene>
<dbReference type="SUPFAM" id="SSF57586">
    <property type="entry name" value="TNF receptor-like"/>
    <property type="match status" value="2"/>
</dbReference>
<dbReference type="Proteomes" id="UP000515135">
    <property type="component" value="Unplaced"/>
</dbReference>
<accession>A0A6P4XAW1</accession>
<name>A0A6P4XAW1_BRABE</name>
<feature type="repeat" description="TNFR-Cys" evidence="8">
    <location>
        <begin position="142"/>
        <end position="183"/>
    </location>
</feature>
<dbReference type="PANTHER" id="PTHR23097:SF181">
    <property type="entry name" value="CASPASE-8-LIKE"/>
    <property type="match status" value="1"/>
</dbReference>
<keyword evidence="10" id="KW-1133">Transmembrane helix</keyword>
<evidence type="ECO:0000256" key="9">
    <source>
        <dbReference type="SAM" id="MobiDB-lite"/>
    </source>
</evidence>
<dbReference type="RefSeq" id="XP_019613580.1">
    <property type="nucleotide sequence ID" value="XM_019758021.1"/>
</dbReference>
<feature type="region of interest" description="Disordered" evidence="9">
    <location>
        <begin position="437"/>
        <end position="507"/>
    </location>
</feature>
<evidence type="ECO:0000256" key="6">
    <source>
        <dbReference type="ARBA" id="ARBA00023157"/>
    </source>
</evidence>
<evidence type="ECO:0000313" key="12">
    <source>
        <dbReference type="Proteomes" id="UP000515135"/>
    </source>
</evidence>
<keyword evidence="6 8" id="KW-1015">Disulfide bond</keyword>
<keyword evidence="4" id="KW-0732">Signal</keyword>
<evidence type="ECO:0000259" key="11">
    <source>
        <dbReference type="PROSITE" id="PS50050"/>
    </source>
</evidence>
<dbReference type="SMART" id="SM01411">
    <property type="entry name" value="Ephrin_rec_like"/>
    <property type="match status" value="2"/>
</dbReference>
<dbReference type="PANTHER" id="PTHR23097">
    <property type="entry name" value="TUMOR NECROSIS FACTOR RECEPTOR SUPERFAMILY MEMBER"/>
    <property type="match status" value="1"/>
</dbReference>
<keyword evidence="12" id="KW-1185">Reference proteome</keyword>
<dbReference type="Gene3D" id="2.10.50.10">
    <property type="entry name" value="Tumor Necrosis Factor Receptor, subunit A, domain 2"/>
    <property type="match status" value="2"/>
</dbReference>
<dbReference type="PROSITE" id="PS50050">
    <property type="entry name" value="TNFR_NGFR_2"/>
    <property type="match status" value="1"/>
</dbReference>
<feature type="transmembrane region" description="Helical" evidence="10">
    <location>
        <begin position="205"/>
        <end position="230"/>
    </location>
</feature>
<keyword evidence="7" id="KW-0325">Glycoprotein</keyword>
<dbReference type="GO" id="GO:0006915">
    <property type="term" value="P:apoptotic process"/>
    <property type="evidence" value="ECO:0007669"/>
    <property type="project" value="UniProtKB-KW"/>
</dbReference>
<dbReference type="OrthoDB" id="10048028at2759"/>
<feature type="domain" description="TNFR-Cys" evidence="11">
    <location>
        <begin position="142"/>
        <end position="183"/>
    </location>
</feature>
<dbReference type="GO" id="GO:0005576">
    <property type="term" value="C:extracellular region"/>
    <property type="evidence" value="ECO:0007669"/>
    <property type="project" value="UniProtKB-SubCell"/>
</dbReference>
<evidence type="ECO:0000256" key="2">
    <source>
        <dbReference type="ARBA" id="ARBA00022525"/>
    </source>
</evidence>
<proteinExistence type="predicted"/>
<dbReference type="KEGG" id="bbel:109461640"/>
<dbReference type="GeneID" id="109461640"/>